<dbReference type="NCBIfam" id="TIGR00268">
    <property type="entry name" value="ATP-dependent sacrificial sulfur transferase LarE"/>
    <property type="match status" value="1"/>
</dbReference>
<feature type="active site" description="Nucleophile and sulfur donor" evidence="1">
    <location>
        <position position="183"/>
    </location>
</feature>
<dbReference type="KEGG" id="bbae:FRD01_11630"/>
<keyword evidence="4" id="KW-1185">Reference proteome</keyword>
<feature type="domain" description="Asparagine synthetase" evidence="2">
    <location>
        <begin position="16"/>
        <end position="89"/>
    </location>
</feature>
<evidence type="ECO:0000259" key="2">
    <source>
        <dbReference type="Pfam" id="PF00733"/>
    </source>
</evidence>
<dbReference type="Pfam" id="PF00733">
    <property type="entry name" value="Asn_synthase"/>
    <property type="match status" value="1"/>
</dbReference>
<dbReference type="InterPro" id="IPR005232">
    <property type="entry name" value="LarE"/>
</dbReference>
<dbReference type="InterPro" id="IPR001962">
    <property type="entry name" value="Asn_synthase"/>
</dbReference>
<dbReference type="PANTHER" id="PTHR43169">
    <property type="entry name" value="EXSB FAMILY PROTEIN"/>
    <property type="match status" value="1"/>
</dbReference>
<name>A0A5B8XQS8_9DELT</name>
<dbReference type="InterPro" id="IPR052188">
    <property type="entry name" value="Ni-pincer_cofactor_biosynth"/>
</dbReference>
<dbReference type="GO" id="GO:0006529">
    <property type="term" value="P:asparagine biosynthetic process"/>
    <property type="evidence" value="ECO:0007669"/>
    <property type="project" value="InterPro"/>
</dbReference>
<dbReference type="PANTHER" id="PTHR43169:SF2">
    <property type="entry name" value="NAD_GMP SYNTHASE DOMAIN-CONTAINING PROTEIN"/>
    <property type="match status" value="1"/>
</dbReference>
<dbReference type="Gene3D" id="3.40.50.620">
    <property type="entry name" value="HUPs"/>
    <property type="match status" value="1"/>
</dbReference>
<dbReference type="Proteomes" id="UP000321595">
    <property type="component" value="Chromosome"/>
</dbReference>
<evidence type="ECO:0000313" key="3">
    <source>
        <dbReference type="EMBL" id="QED27874.1"/>
    </source>
</evidence>
<keyword evidence="3" id="KW-0808">Transferase</keyword>
<dbReference type="CDD" id="cd01990">
    <property type="entry name" value="LarE-like"/>
    <property type="match status" value="1"/>
</dbReference>
<sequence>MGSDGFGRPMIAQKIDAIVDEMRGLEKVVVAFSGGVDSAVVAALAARALGPKALAVTAVSETLAGRELEEAKELAREIGIAHELMAFSELDDDRFRENTPSRCFFCQSMRFDHLRQIADKVGAEVLASGTNADDTGDDRPGLEAMAARGIYQPLLKHGVHKADVRAMARELGLSVWDKPAAACLSSRIPHGTEVTFERLRRIELAEDSLHSYGFVHSRVRDHKGVGRIELSPEDWTRALEPETRAALVREIRSAGFDRVLLDLCGYRPAGKQ</sequence>
<dbReference type="GO" id="GO:0016783">
    <property type="term" value="F:sulfurtransferase activity"/>
    <property type="evidence" value="ECO:0007669"/>
    <property type="project" value="InterPro"/>
</dbReference>
<dbReference type="InterPro" id="IPR014729">
    <property type="entry name" value="Rossmann-like_a/b/a_fold"/>
</dbReference>
<gene>
    <name evidence="3" type="primary">larE</name>
    <name evidence="3" type="ORF">FRD01_11630</name>
</gene>
<dbReference type="EMBL" id="CP042467">
    <property type="protein sequence ID" value="QED27874.1"/>
    <property type="molecule type" value="Genomic_DNA"/>
</dbReference>
<evidence type="ECO:0000313" key="4">
    <source>
        <dbReference type="Proteomes" id="UP000321595"/>
    </source>
</evidence>
<reference evidence="3 4" key="1">
    <citation type="submission" date="2019-08" db="EMBL/GenBank/DDBJ databases">
        <authorList>
            <person name="Liang Q."/>
        </authorList>
    </citation>
    <scope>NUCLEOTIDE SEQUENCE [LARGE SCALE GENOMIC DNA]</scope>
    <source>
        <strain evidence="3 4">V1718</strain>
    </source>
</reference>
<proteinExistence type="predicted"/>
<dbReference type="GO" id="GO:0004066">
    <property type="term" value="F:asparagine synthase (glutamine-hydrolyzing) activity"/>
    <property type="evidence" value="ECO:0007669"/>
    <property type="project" value="InterPro"/>
</dbReference>
<evidence type="ECO:0000256" key="1">
    <source>
        <dbReference type="PIRSR" id="PIRSR006661-1"/>
    </source>
</evidence>
<accession>A0A5B8XQS8</accession>
<dbReference type="PIRSF" id="PIRSF006661">
    <property type="entry name" value="PP-lp_UCP006661"/>
    <property type="match status" value="1"/>
</dbReference>
<protein>
    <submittedName>
        <fullName evidence="3">ATP-dependent sacrificial sulfur transferase LarE</fullName>
    </submittedName>
</protein>
<dbReference type="OrthoDB" id="9776919at2"/>
<organism evidence="3 4">
    <name type="scientific">Microvenator marinus</name>
    <dbReference type="NCBI Taxonomy" id="2600177"/>
    <lineage>
        <taxon>Bacteria</taxon>
        <taxon>Deltaproteobacteria</taxon>
        <taxon>Bradymonadales</taxon>
        <taxon>Microvenatoraceae</taxon>
        <taxon>Microvenator</taxon>
    </lineage>
</organism>
<dbReference type="SUPFAM" id="SSF52402">
    <property type="entry name" value="Adenine nucleotide alpha hydrolases-like"/>
    <property type="match status" value="1"/>
</dbReference>
<dbReference type="AlphaFoldDB" id="A0A5B8XQS8"/>